<name>A0A7S3VC50_9STRA</name>
<reference evidence="3" key="1">
    <citation type="submission" date="2021-01" db="EMBL/GenBank/DDBJ databases">
        <authorList>
            <person name="Corre E."/>
            <person name="Pelletier E."/>
            <person name="Niang G."/>
            <person name="Scheremetjew M."/>
            <person name="Finn R."/>
            <person name="Kale V."/>
            <person name="Holt S."/>
            <person name="Cochrane G."/>
            <person name="Meng A."/>
            <person name="Brown T."/>
            <person name="Cohen L."/>
        </authorList>
    </citation>
    <scope>NUCLEOTIDE SEQUENCE</scope>
    <source>
        <strain evidence="3">MM31A-1</strain>
    </source>
</reference>
<proteinExistence type="predicted"/>
<feature type="region of interest" description="Disordered" evidence="1">
    <location>
        <begin position="132"/>
        <end position="221"/>
    </location>
</feature>
<accession>A0A7S3VC50</accession>
<dbReference type="PRINTS" id="PR00775">
    <property type="entry name" value="HEATSHOCK90"/>
</dbReference>
<protein>
    <recommendedName>
        <fullName evidence="2">Non-canonical E2 ubiquitin-conjugating enzyme C-terminal domain-containing protein</fullName>
    </recommendedName>
</protein>
<dbReference type="AlphaFoldDB" id="A0A7S3VC50"/>
<feature type="compositionally biased region" description="Acidic residues" evidence="1">
    <location>
        <begin position="151"/>
        <end position="184"/>
    </location>
</feature>
<dbReference type="PANTHER" id="PTHR31560">
    <property type="entry name" value="UPF0652 PROTEIN C16A11.03C-RELATED"/>
    <property type="match status" value="1"/>
</dbReference>
<feature type="compositionally biased region" description="Polar residues" evidence="1">
    <location>
        <begin position="295"/>
        <end position="304"/>
    </location>
</feature>
<feature type="compositionally biased region" description="Acidic residues" evidence="1">
    <location>
        <begin position="384"/>
        <end position="401"/>
    </location>
</feature>
<organism evidence="3">
    <name type="scientific">Chaetoceros debilis</name>
    <dbReference type="NCBI Taxonomy" id="122233"/>
    <lineage>
        <taxon>Eukaryota</taxon>
        <taxon>Sar</taxon>
        <taxon>Stramenopiles</taxon>
        <taxon>Ochrophyta</taxon>
        <taxon>Bacillariophyta</taxon>
        <taxon>Coscinodiscophyceae</taxon>
        <taxon>Chaetocerotophycidae</taxon>
        <taxon>Chaetocerotales</taxon>
        <taxon>Chaetocerotaceae</taxon>
        <taxon>Chaetoceros</taxon>
    </lineage>
</organism>
<gene>
    <name evidence="3" type="ORF">CDEB00056_LOCUS14944</name>
</gene>
<evidence type="ECO:0000256" key="1">
    <source>
        <dbReference type="SAM" id="MobiDB-lite"/>
    </source>
</evidence>
<dbReference type="Gene3D" id="3.30.565.10">
    <property type="entry name" value="Histidine kinase-like ATPase, C-terminal domain"/>
    <property type="match status" value="1"/>
</dbReference>
<dbReference type="InterPro" id="IPR057668">
    <property type="entry name" value="E2_Ub-conjug_enz_C"/>
</dbReference>
<dbReference type="EMBL" id="HBIO01019413">
    <property type="protein sequence ID" value="CAE0470091.1"/>
    <property type="molecule type" value="Transcribed_RNA"/>
</dbReference>
<dbReference type="InterPro" id="IPR036890">
    <property type="entry name" value="HATPase_C_sf"/>
</dbReference>
<evidence type="ECO:0000313" key="3">
    <source>
        <dbReference type="EMBL" id="CAE0470091.1"/>
    </source>
</evidence>
<dbReference type="InterPro" id="IPR018553">
    <property type="entry name" value="E2_Ub-conjug_enz"/>
</dbReference>
<dbReference type="PANTHER" id="PTHR31560:SF0">
    <property type="entry name" value="UPF0652 PROTEIN C22H10.08"/>
    <property type="match status" value="1"/>
</dbReference>
<dbReference type="InterPro" id="IPR020575">
    <property type="entry name" value="Hsp90_N"/>
</dbReference>
<feature type="region of interest" description="Disordered" evidence="1">
    <location>
        <begin position="284"/>
        <end position="306"/>
    </location>
</feature>
<dbReference type="Pfam" id="PF09418">
    <property type="entry name" value="DUF2009"/>
    <property type="match status" value="1"/>
</dbReference>
<feature type="compositionally biased region" description="Polar residues" evidence="1">
    <location>
        <begin position="136"/>
        <end position="147"/>
    </location>
</feature>
<sequence length="877" mass="97480">MSNPAQPSHVSSANYPIAQPLATILKVAIDGQKQQPQQQPQVNQVDVESKEDALQHFIRNSFVAMDDMYFATPPSHRNKESFQHRLAIRISTNEANKTLTITDYGSGMTRSDLINSLVGSRLSSKAIAAARALDVKSTSQSNSNSGNCGKDEEEEGESSSDSEDESSTDDTNSDDDDDDDESSEDGTGLGIHRKSQQNSSDGSGNDNGNGNGSSNNPHRVPCQADDIGGFYAALCALGEQVEIGTKSKHDDYYIFKLPADGNSNDNGGDGSNSTNSNKFSQFSISRPMEEGVKPTPTTGFSSFTDVRGDSGTKLTITLNQSSIDAGFLKEEEVLKPLLGKFLQASPYTVVLDHCCTDVERKDVIHASQREMEELEAAATAKEAQDDDENDDNGGEDMELLDGEGKSTETGGSYNSVKERAKYIPLRLSMGERKMLRLVEAAMACCDYTTETDKPFKSSTRRTHAQMKHISSVLRGMVTACDYAAGQILLEEDNYSEYAKFFRQMFEIARRHKIMNPEKMRTEYGKLIYLLQDAVSPSIQPHLAFSCKGEIETVYKYLEENGGVKMLEDPLIEVATREVLAGKKSRSQISNEIRRKERAVAHLKQHYRSQHLSSENIHLCLYSICDNDSFLNSNRVPVDKVIGYLEQFFSPTKIEEGYSLSIVSGQDGSRLSHSHERQYYFALQSLTLWRDIIDDMFRLWAMAESDLLSESVSYALQDTGQGFQRVQQSPQTYKSMQKILSRVQGKVKQWIGSNVIHLGDHNVPNSLTFIDKYTQVPRILSPIVTCLENVEKICEEDNGVKAFIDNGFGGVEQLRKGILYDFFKSAFDGSGADNFYDAGSCIDGRLTSAWNWCSQLQDKPFYCIFKLTGFTGFDGEFK</sequence>
<feature type="region of interest" description="Disordered" evidence="1">
    <location>
        <begin position="372"/>
        <end position="413"/>
    </location>
</feature>
<feature type="domain" description="Non-canonical E2 ubiquitin-conjugating enzyme C-terminal" evidence="2">
    <location>
        <begin position="419"/>
        <end position="874"/>
    </location>
</feature>
<evidence type="ECO:0000259" key="2">
    <source>
        <dbReference type="Pfam" id="PF09418"/>
    </source>
</evidence>
<dbReference type="SUPFAM" id="SSF55874">
    <property type="entry name" value="ATPase domain of HSP90 chaperone/DNA topoisomerase II/histidine kinase"/>
    <property type="match status" value="1"/>
</dbReference>